<dbReference type="InterPro" id="IPR021109">
    <property type="entry name" value="Peptidase_aspartic_dom_sf"/>
</dbReference>
<dbReference type="EMBL" id="SDEE01001386">
    <property type="protein sequence ID" value="RXW12142.1"/>
    <property type="molecule type" value="Genomic_DNA"/>
</dbReference>
<dbReference type="Gene3D" id="2.40.50.40">
    <property type="match status" value="1"/>
</dbReference>
<dbReference type="SUPFAM" id="SSF56672">
    <property type="entry name" value="DNA/RNA polymerases"/>
    <property type="match status" value="1"/>
</dbReference>
<keyword evidence="6" id="KW-0479">Metal-binding</keyword>
<dbReference type="InterPro" id="IPR043128">
    <property type="entry name" value="Rev_trsase/Diguanyl_cyclase"/>
</dbReference>
<evidence type="ECO:0000256" key="4">
    <source>
        <dbReference type="ARBA" id="ARBA00022695"/>
    </source>
</evidence>
<organism evidence="18 19">
    <name type="scientific">Candolleomyces aberdarensis</name>
    <dbReference type="NCBI Taxonomy" id="2316362"/>
    <lineage>
        <taxon>Eukaryota</taxon>
        <taxon>Fungi</taxon>
        <taxon>Dikarya</taxon>
        <taxon>Basidiomycota</taxon>
        <taxon>Agaricomycotina</taxon>
        <taxon>Agaricomycetes</taxon>
        <taxon>Agaricomycetidae</taxon>
        <taxon>Agaricales</taxon>
        <taxon>Agaricineae</taxon>
        <taxon>Psathyrellaceae</taxon>
        <taxon>Candolleomyces</taxon>
    </lineage>
</organism>
<protein>
    <recommendedName>
        <fullName evidence="1">RNA-directed DNA polymerase</fullName>
        <ecNumber evidence="1">2.7.7.49</ecNumber>
    </recommendedName>
</protein>
<dbReference type="GO" id="GO:0003677">
    <property type="term" value="F:DNA binding"/>
    <property type="evidence" value="ECO:0007669"/>
    <property type="project" value="UniProtKB-KW"/>
</dbReference>
<dbReference type="InterPro" id="IPR000477">
    <property type="entry name" value="RT_dom"/>
</dbReference>
<dbReference type="CDD" id="cd09274">
    <property type="entry name" value="RNase_HI_RT_Ty3"/>
    <property type="match status" value="1"/>
</dbReference>
<dbReference type="Proteomes" id="UP000290288">
    <property type="component" value="Unassembled WGS sequence"/>
</dbReference>
<dbReference type="Gene3D" id="3.30.70.270">
    <property type="match status" value="2"/>
</dbReference>
<evidence type="ECO:0000256" key="10">
    <source>
        <dbReference type="ARBA" id="ARBA00022842"/>
    </source>
</evidence>
<dbReference type="EC" id="2.7.7.49" evidence="1"/>
<keyword evidence="7" id="KW-0064">Aspartyl protease</keyword>
<keyword evidence="19" id="KW-1185">Reference proteome</keyword>
<dbReference type="InterPro" id="IPR043502">
    <property type="entry name" value="DNA/RNA_pol_sf"/>
</dbReference>
<keyword evidence="15" id="KW-0233">DNA recombination</keyword>
<reference evidence="18 19" key="1">
    <citation type="submission" date="2019-01" db="EMBL/GenBank/DDBJ databases">
        <title>Draft genome sequence of Psathyrella aberdarensis IHI B618.</title>
        <authorList>
            <person name="Buettner E."/>
            <person name="Kellner H."/>
        </authorList>
    </citation>
    <scope>NUCLEOTIDE SEQUENCE [LARGE SCALE GENOMIC DNA]</scope>
    <source>
        <strain evidence="18 19">IHI B618</strain>
    </source>
</reference>
<keyword evidence="3" id="KW-0808">Transferase</keyword>
<evidence type="ECO:0000256" key="7">
    <source>
        <dbReference type="ARBA" id="ARBA00022750"/>
    </source>
</evidence>
<dbReference type="Pfam" id="PF17921">
    <property type="entry name" value="Integrase_H2C2"/>
    <property type="match status" value="1"/>
</dbReference>
<dbReference type="PROSITE" id="PS50878">
    <property type="entry name" value="RT_POL"/>
    <property type="match status" value="1"/>
</dbReference>
<dbReference type="GO" id="GO:0006508">
    <property type="term" value="P:proteolysis"/>
    <property type="evidence" value="ECO:0007669"/>
    <property type="project" value="UniProtKB-KW"/>
</dbReference>
<dbReference type="InterPro" id="IPR056924">
    <property type="entry name" value="SH3_Tf2-1"/>
</dbReference>
<dbReference type="GO" id="GO:0003964">
    <property type="term" value="F:RNA-directed DNA polymerase activity"/>
    <property type="evidence" value="ECO:0007669"/>
    <property type="project" value="UniProtKB-KW"/>
</dbReference>
<keyword evidence="2" id="KW-0645">Protease</keyword>
<keyword evidence="13" id="KW-0239">DNA-directed DNA polymerase</keyword>
<evidence type="ECO:0000256" key="3">
    <source>
        <dbReference type="ARBA" id="ARBA00022679"/>
    </source>
</evidence>
<dbReference type="Pfam" id="PF24626">
    <property type="entry name" value="SH3_Tf2-1"/>
    <property type="match status" value="1"/>
</dbReference>
<evidence type="ECO:0000256" key="14">
    <source>
        <dbReference type="ARBA" id="ARBA00023125"/>
    </source>
</evidence>
<evidence type="ECO:0000256" key="12">
    <source>
        <dbReference type="ARBA" id="ARBA00022918"/>
    </source>
</evidence>
<dbReference type="GO" id="GO:0015074">
    <property type="term" value="P:DNA integration"/>
    <property type="evidence" value="ECO:0007669"/>
    <property type="project" value="UniProtKB-KW"/>
</dbReference>
<dbReference type="CDD" id="cd00024">
    <property type="entry name" value="CD_CSD"/>
    <property type="match status" value="1"/>
</dbReference>
<dbReference type="Pfam" id="PF00385">
    <property type="entry name" value="Chromo"/>
    <property type="match status" value="1"/>
</dbReference>
<dbReference type="InterPro" id="IPR041588">
    <property type="entry name" value="Integrase_H2C2"/>
</dbReference>
<evidence type="ECO:0000256" key="2">
    <source>
        <dbReference type="ARBA" id="ARBA00022670"/>
    </source>
</evidence>
<keyword evidence="5" id="KW-0540">Nuclease</keyword>
<evidence type="ECO:0000256" key="6">
    <source>
        <dbReference type="ARBA" id="ARBA00022723"/>
    </source>
</evidence>
<keyword evidence="4" id="KW-0548">Nucleotidyltransferase</keyword>
<dbReference type="Gene3D" id="3.10.10.10">
    <property type="entry name" value="HIV Type 1 Reverse Transcriptase, subunit A, domain 1"/>
    <property type="match status" value="1"/>
</dbReference>
<evidence type="ECO:0000256" key="15">
    <source>
        <dbReference type="ARBA" id="ARBA00023172"/>
    </source>
</evidence>
<dbReference type="FunFam" id="3.30.70.270:FF:000020">
    <property type="entry name" value="Transposon Tf2-6 polyprotein-like Protein"/>
    <property type="match status" value="1"/>
</dbReference>
<dbReference type="PROSITE" id="PS50013">
    <property type="entry name" value="CHROMO_2"/>
    <property type="match status" value="1"/>
</dbReference>
<name>A0A4Q2D0B1_9AGAR</name>
<dbReference type="InterPro" id="IPR016197">
    <property type="entry name" value="Chromo-like_dom_sf"/>
</dbReference>
<dbReference type="InterPro" id="IPR041373">
    <property type="entry name" value="RT_RNaseH"/>
</dbReference>
<keyword evidence="9" id="KW-0378">Hydrolase</keyword>
<evidence type="ECO:0000259" key="17">
    <source>
        <dbReference type="PROSITE" id="PS50878"/>
    </source>
</evidence>
<dbReference type="GO" id="GO:0003887">
    <property type="term" value="F:DNA-directed DNA polymerase activity"/>
    <property type="evidence" value="ECO:0007669"/>
    <property type="project" value="UniProtKB-KW"/>
</dbReference>
<feature type="domain" description="Chromo" evidence="16">
    <location>
        <begin position="994"/>
        <end position="1053"/>
    </location>
</feature>
<dbReference type="GO" id="GO:0004190">
    <property type="term" value="F:aspartic-type endopeptidase activity"/>
    <property type="evidence" value="ECO:0007669"/>
    <property type="project" value="UniProtKB-KW"/>
</dbReference>
<dbReference type="Pfam" id="PF17917">
    <property type="entry name" value="RT_RNaseH"/>
    <property type="match status" value="1"/>
</dbReference>
<keyword evidence="11" id="KW-0229">DNA integration</keyword>
<dbReference type="GO" id="GO:0006310">
    <property type="term" value="P:DNA recombination"/>
    <property type="evidence" value="ECO:0007669"/>
    <property type="project" value="UniProtKB-KW"/>
</dbReference>
<keyword evidence="12" id="KW-0695">RNA-directed DNA polymerase</keyword>
<dbReference type="OrthoDB" id="3341476at2759"/>
<dbReference type="GO" id="GO:0004519">
    <property type="term" value="F:endonuclease activity"/>
    <property type="evidence" value="ECO:0007669"/>
    <property type="project" value="UniProtKB-KW"/>
</dbReference>
<dbReference type="Gene3D" id="1.10.340.70">
    <property type="match status" value="1"/>
</dbReference>
<sequence>MDNKSMHIPLTFTKNSLTGKEIVSSRSLVDCGAGGIFIDKEFTKRHRLPLTRLPKPIEVFNVDGTPNTQGLITEFTRMMITINGRTKRTKFLVTGLGQEEIILGLPWLRKENPNIDWEKKTLIWRKSPITFPLKHPNPIPIRTKITTSQTLAQEHEEKKKEIPLKEQIPKHYHEYLDIFDKKTATRFPTSRPFDHKIDLKPEFIPKIGKTYNLSPKEFTELDDFLKENLEKGYIRPSQSPQAAPFFFVSKKDGSLRPCQDYRYINEHTIRNAYPLPLISDLMDKLKNAKYFTKVDVRWGYNNVRIRKGDEWKAAFVTNRGLFEPTVMFFGLCNSPATFQSMMDSIFEEEIRQGLIVVYMDDILIFADTLEQLQDLTLRVLRKLRINDLFLKPEKCIFETQKIDFLGMIVEPGKLTMDPTKLKGIRDWPIPTTVKQVRSFLGFGNFYRKFIRHYSDLAAPLNALLQKNKPFEWNETAQKAFETLKLRFTEEPVLRMPDQSRPFFIEADASKHATGAVLMQEDSNGDKHPIAFLSKTFAPAEKNYQIYDRELLAIIRALRTWRHYLHRSQHPVTIITDHQNLTFFKQPQRLNQRQRRWIPELEEYNYVLKHHKGPTMIQSDTLSQRPDHHPEEDENEETILLPDNLFIKALKLDQEQRMFDDSLQKTITSIDKLDSEAQAAISNLSNVDTSDPDWNLYPTKHGIILLFQNRIYLPDDLHLRRQVTKLYHDTPTAGHPGQQGTLLALQNDYFWPGMTKFVNNYVKGCAQCQQNKINRRPSKPPLFPIEHSTETRPFSQISMDLITDLPISNGYDSILVIVDHGLTKGVVFTLATRPLPMNKNHADRKHTPFELLYGYRPPAIPTAIGETKFPAVESRMKMMESARNEAIAAHELSRIRMRSRFSGTFEPFTKGQKVWLDSRNLKLPYLSKKIAPKREGPFKILEVLSPVTYRLELPTQWKVHPVFHATLLSPVKETEAHGPLHPAHVPDIVEGHEEFEVEGILKHKNEKGKRFFLIRWTNQPTTADSWEPEENITHAQETLDAYWKRVDEKNKKKARIGKNKGKKPWNQ</sequence>
<keyword evidence="8" id="KW-0255">Endonuclease</keyword>
<dbReference type="InterPro" id="IPR050951">
    <property type="entry name" value="Retrovirus_Pol_polyprotein"/>
</dbReference>
<evidence type="ECO:0000256" key="8">
    <source>
        <dbReference type="ARBA" id="ARBA00022759"/>
    </source>
</evidence>
<dbReference type="InterPro" id="IPR000953">
    <property type="entry name" value="Chromo/chromo_shadow_dom"/>
</dbReference>
<dbReference type="PANTHER" id="PTHR37984">
    <property type="entry name" value="PROTEIN CBG26694"/>
    <property type="match status" value="1"/>
</dbReference>
<evidence type="ECO:0000313" key="19">
    <source>
        <dbReference type="Proteomes" id="UP000290288"/>
    </source>
</evidence>
<dbReference type="AlphaFoldDB" id="A0A4Q2D0B1"/>
<dbReference type="Pfam" id="PF08284">
    <property type="entry name" value="RVP_2"/>
    <property type="match status" value="1"/>
</dbReference>
<evidence type="ECO:0000256" key="9">
    <source>
        <dbReference type="ARBA" id="ARBA00022801"/>
    </source>
</evidence>
<dbReference type="STRING" id="2316362.A0A4Q2D0B1"/>
<evidence type="ECO:0000256" key="1">
    <source>
        <dbReference type="ARBA" id="ARBA00012493"/>
    </source>
</evidence>
<dbReference type="FunFam" id="3.10.20.370:FF:000001">
    <property type="entry name" value="Retrovirus-related Pol polyprotein from transposon 17.6-like protein"/>
    <property type="match status" value="1"/>
</dbReference>
<feature type="domain" description="Reverse transcriptase" evidence="17">
    <location>
        <begin position="229"/>
        <end position="409"/>
    </location>
</feature>
<dbReference type="CDD" id="cd01647">
    <property type="entry name" value="RT_LTR"/>
    <property type="match status" value="1"/>
</dbReference>
<accession>A0A4Q2D0B1</accession>
<evidence type="ECO:0000256" key="11">
    <source>
        <dbReference type="ARBA" id="ARBA00022908"/>
    </source>
</evidence>
<proteinExistence type="predicted"/>
<evidence type="ECO:0000259" key="16">
    <source>
        <dbReference type="PROSITE" id="PS50013"/>
    </source>
</evidence>
<dbReference type="PANTHER" id="PTHR37984:SF5">
    <property type="entry name" value="PROTEIN NYNRIN-LIKE"/>
    <property type="match status" value="1"/>
</dbReference>
<keyword evidence="14" id="KW-0238">DNA-binding</keyword>
<keyword evidence="10" id="KW-0460">Magnesium</keyword>
<dbReference type="CDD" id="cd00303">
    <property type="entry name" value="retropepsin_like"/>
    <property type="match status" value="1"/>
</dbReference>
<dbReference type="SUPFAM" id="SSF54160">
    <property type="entry name" value="Chromo domain-like"/>
    <property type="match status" value="1"/>
</dbReference>
<dbReference type="Gene3D" id="2.40.70.10">
    <property type="entry name" value="Acid Proteases"/>
    <property type="match status" value="1"/>
</dbReference>
<dbReference type="InterPro" id="IPR023780">
    <property type="entry name" value="Chromo_domain"/>
</dbReference>
<dbReference type="Pfam" id="PF00078">
    <property type="entry name" value="RVT_1"/>
    <property type="match status" value="1"/>
</dbReference>
<evidence type="ECO:0000313" key="18">
    <source>
        <dbReference type="EMBL" id="RXW12142.1"/>
    </source>
</evidence>
<evidence type="ECO:0000256" key="13">
    <source>
        <dbReference type="ARBA" id="ARBA00022932"/>
    </source>
</evidence>
<dbReference type="GO" id="GO:0006338">
    <property type="term" value="P:chromatin remodeling"/>
    <property type="evidence" value="ECO:0007669"/>
    <property type="project" value="UniProtKB-ARBA"/>
</dbReference>
<dbReference type="GO" id="GO:0046872">
    <property type="term" value="F:metal ion binding"/>
    <property type="evidence" value="ECO:0007669"/>
    <property type="project" value="UniProtKB-KW"/>
</dbReference>
<evidence type="ECO:0000256" key="5">
    <source>
        <dbReference type="ARBA" id="ARBA00022722"/>
    </source>
</evidence>
<gene>
    <name evidence="18" type="ORF">EST38_g13712</name>
</gene>
<dbReference type="SMART" id="SM00298">
    <property type="entry name" value="CHROMO"/>
    <property type="match status" value="1"/>
</dbReference>
<comment type="caution">
    <text evidence="18">The sequence shown here is derived from an EMBL/GenBank/DDBJ whole genome shotgun (WGS) entry which is preliminary data.</text>
</comment>